<accession>A0AAE1CN15</accession>
<organism evidence="1 2">
    <name type="scientific">Elysia crispata</name>
    <name type="common">lettuce slug</name>
    <dbReference type="NCBI Taxonomy" id="231223"/>
    <lineage>
        <taxon>Eukaryota</taxon>
        <taxon>Metazoa</taxon>
        <taxon>Spiralia</taxon>
        <taxon>Lophotrochozoa</taxon>
        <taxon>Mollusca</taxon>
        <taxon>Gastropoda</taxon>
        <taxon>Heterobranchia</taxon>
        <taxon>Euthyneura</taxon>
        <taxon>Panpulmonata</taxon>
        <taxon>Sacoglossa</taxon>
        <taxon>Placobranchoidea</taxon>
        <taxon>Plakobranchidae</taxon>
        <taxon>Elysia</taxon>
    </lineage>
</organism>
<dbReference type="EMBL" id="JAWDGP010007472">
    <property type="protein sequence ID" value="KAK3716597.1"/>
    <property type="molecule type" value="Genomic_DNA"/>
</dbReference>
<dbReference type="Proteomes" id="UP001283361">
    <property type="component" value="Unassembled WGS sequence"/>
</dbReference>
<reference evidence="1" key="1">
    <citation type="journal article" date="2023" name="G3 (Bethesda)">
        <title>A reference genome for the long-term kleptoplast-retaining sea slug Elysia crispata morphotype clarki.</title>
        <authorList>
            <person name="Eastman K.E."/>
            <person name="Pendleton A.L."/>
            <person name="Shaikh M.A."/>
            <person name="Suttiyut T."/>
            <person name="Ogas R."/>
            <person name="Tomko P."/>
            <person name="Gavelis G."/>
            <person name="Widhalm J.R."/>
            <person name="Wisecaver J.H."/>
        </authorList>
    </citation>
    <scope>NUCLEOTIDE SEQUENCE</scope>
    <source>
        <strain evidence="1">ECLA1</strain>
    </source>
</reference>
<sequence length="106" mass="11952">MGSQSAEILALKEERYYSRSLTGLLEAFVVKSFVQRPCVEQFAFHWVLNDYCAIGTVLACVFLLYGPPDSPDPCRRRARDNSRSHACACAKCSNTIRQNLWPESSC</sequence>
<name>A0AAE1CN15_9GAST</name>
<evidence type="ECO:0000313" key="1">
    <source>
        <dbReference type="EMBL" id="KAK3716597.1"/>
    </source>
</evidence>
<gene>
    <name evidence="1" type="ORF">RRG08_039392</name>
</gene>
<proteinExistence type="predicted"/>
<evidence type="ECO:0000313" key="2">
    <source>
        <dbReference type="Proteomes" id="UP001283361"/>
    </source>
</evidence>
<dbReference type="AlphaFoldDB" id="A0AAE1CN15"/>
<keyword evidence="2" id="KW-1185">Reference proteome</keyword>
<protein>
    <submittedName>
        <fullName evidence="1">Uncharacterized protein</fullName>
    </submittedName>
</protein>
<comment type="caution">
    <text evidence="1">The sequence shown here is derived from an EMBL/GenBank/DDBJ whole genome shotgun (WGS) entry which is preliminary data.</text>
</comment>